<reference evidence="1 2" key="1">
    <citation type="journal article" date="2016" name="Environ. Microbiol.">
        <title>New Methyloceanibacter diversity from North Sea sediments includes methanotroph containing solely the soluble methane monooxygenase.</title>
        <authorList>
            <person name="Vekeman B."/>
            <person name="Kerckhof F.M."/>
            <person name="Cremers G."/>
            <person name="de Vos P."/>
            <person name="Vandamme P."/>
            <person name="Boon N."/>
            <person name="Op den Camp H.J."/>
            <person name="Heylen K."/>
        </authorList>
    </citation>
    <scope>NUCLEOTIDE SEQUENCE [LARGE SCALE GENOMIC DNA]</scope>
    <source>
        <strain evidence="1 2">R-67176</strain>
    </source>
</reference>
<dbReference type="PRINTS" id="PR00604">
    <property type="entry name" value="CYTCHRMECIAB"/>
</dbReference>
<dbReference type="InterPro" id="IPR036909">
    <property type="entry name" value="Cyt_c-like_dom_sf"/>
</dbReference>
<evidence type="ECO:0000313" key="2">
    <source>
        <dbReference type="Proteomes" id="UP000094172"/>
    </source>
</evidence>
<dbReference type="GO" id="GO:0009055">
    <property type="term" value="F:electron transfer activity"/>
    <property type="evidence" value="ECO:0007669"/>
    <property type="project" value="InterPro"/>
</dbReference>
<protein>
    <recommendedName>
        <fullName evidence="3">Cytochrome c domain-containing protein</fullName>
    </recommendedName>
</protein>
<dbReference type="Proteomes" id="UP000094172">
    <property type="component" value="Unassembled WGS sequence"/>
</dbReference>
<dbReference type="SUPFAM" id="SSF46626">
    <property type="entry name" value="Cytochrome c"/>
    <property type="match status" value="1"/>
</dbReference>
<dbReference type="GO" id="GO:0020037">
    <property type="term" value="F:heme binding"/>
    <property type="evidence" value="ECO:0007669"/>
    <property type="project" value="InterPro"/>
</dbReference>
<gene>
    <name evidence="1" type="ORF">AUC70_11090</name>
</gene>
<dbReference type="InterPro" id="IPR002327">
    <property type="entry name" value="Cyt_c_1A/1B"/>
</dbReference>
<dbReference type="AlphaFoldDB" id="A0A1E3VKQ8"/>
<dbReference type="Gene3D" id="1.10.760.10">
    <property type="entry name" value="Cytochrome c-like domain"/>
    <property type="match status" value="2"/>
</dbReference>
<sequence>MKDFGGNWELERLDSFLADPAGTISGTRMMVPGVTDAADRADLIAYLNQNSANPLPIGVDPELAEAETAASDADKKRDFGLMVDAPGVETTYAVCTACHSEMIIVQQGKSRAHWDKAIT</sequence>
<dbReference type="STRING" id="1774970.AUC70_11090"/>
<evidence type="ECO:0000313" key="1">
    <source>
        <dbReference type="EMBL" id="ODR94104.1"/>
    </source>
</evidence>
<proteinExistence type="predicted"/>
<comment type="caution">
    <text evidence="1">The sequence shown here is derived from an EMBL/GenBank/DDBJ whole genome shotgun (WGS) entry which is preliminary data.</text>
</comment>
<organism evidence="1 2">
    <name type="scientific">Methyloceanibacter stevinii</name>
    <dbReference type="NCBI Taxonomy" id="1774970"/>
    <lineage>
        <taxon>Bacteria</taxon>
        <taxon>Pseudomonadati</taxon>
        <taxon>Pseudomonadota</taxon>
        <taxon>Alphaproteobacteria</taxon>
        <taxon>Hyphomicrobiales</taxon>
        <taxon>Hyphomicrobiaceae</taxon>
        <taxon>Methyloceanibacter</taxon>
    </lineage>
</organism>
<name>A0A1E3VKQ8_9HYPH</name>
<accession>A0A1E3VKQ8</accession>
<evidence type="ECO:0008006" key="3">
    <source>
        <dbReference type="Google" id="ProtNLM"/>
    </source>
</evidence>
<dbReference type="EMBL" id="LPWE01000013">
    <property type="protein sequence ID" value="ODR94104.1"/>
    <property type="molecule type" value="Genomic_DNA"/>
</dbReference>
<dbReference type="RefSeq" id="WP_069445445.1">
    <property type="nucleotide sequence ID" value="NZ_LPWE01000013.1"/>
</dbReference>
<keyword evidence="2" id="KW-1185">Reference proteome</keyword>